<dbReference type="GO" id="GO:0016746">
    <property type="term" value="F:acyltransferase activity"/>
    <property type="evidence" value="ECO:0007669"/>
    <property type="project" value="UniProtKB-KW"/>
</dbReference>
<dbReference type="PROSITE" id="PS51186">
    <property type="entry name" value="GNAT"/>
    <property type="match status" value="1"/>
</dbReference>
<dbReference type="InterPro" id="IPR000182">
    <property type="entry name" value="GNAT_dom"/>
</dbReference>
<dbReference type="Gene3D" id="3.40.630.30">
    <property type="match status" value="1"/>
</dbReference>
<gene>
    <name evidence="4" type="ORF">ACFQZQ_13050</name>
</gene>
<comment type="caution">
    <text evidence="4">The sequence shown here is derived from an EMBL/GenBank/DDBJ whole genome shotgun (WGS) entry which is preliminary data.</text>
</comment>
<organism evidence="4 5">
    <name type="scientific">Lysobacter koreensis</name>
    <dbReference type="NCBI Taxonomy" id="266122"/>
    <lineage>
        <taxon>Bacteria</taxon>
        <taxon>Pseudomonadati</taxon>
        <taxon>Pseudomonadota</taxon>
        <taxon>Gammaproteobacteria</taxon>
        <taxon>Lysobacterales</taxon>
        <taxon>Lysobacteraceae</taxon>
        <taxon>Lysobacter</taxon>
    </lineage>
</organism>
<dbReference type="CDD" id="cd04301">
    <property type="entry name" value="NAT_SF"/>
    <property type="match status" value="1"/>
</dbReference>
<dbReference type="SUPFAM" id="SSF55729">
    <property type="entry name" value="Acyl-CoA N-acyltransferases (Nat)"/>
    <property type="match status" value="1"/>
</dbReference>
<dbReference type="Pfam" id="PF00583">
    <property type="entry name" value="Acetyltransf_1"/>
    <property type="match status" value="1"/>
</dbReference>
<evidence type="ECO:0000313" key="5">
    <source>
        <dbReference type="Proteomes" id="UP001597090"/>
    </source>
</evidence>
<keyword evidence="5" id="KW-1185">Reference proteome</keyword>
<evidence type="ECO:0000256" key="1">
    <source>
        <dbReference type="ARBA" id="ARBA00022679"/>
    </source>
</evidence>
<name>A0ABW2YP52_9GAMM</name>
<feature type="domain" description="N-acetyltransferase" evidence="3">
    <location>
        <begin position="1"/>
        <end position="139"/>
    </location>
</feature>
<accession>A0ABW2YP52</accession>
<dbReference type="PANTHER" id="PTHR43877">
    <property type="entry name" value="AMINOALKYLPHOSPHONATE N-ACETYLTRANSFERASE-RELATED-RELATED"/>
    <property type="match status" value="1"/>
</dbReference>
<dbReference type="EMBL" id="JBHTIH010000007">
    <property type="protein sequence ID" value="MFD0740205.1"/>
    <property type="molecule type" value="Genomic_DNA"/>
</dbReference>
<evidence type="ECO:0000313" key="4">
    <source>
        <dbReference type="EMBL" id="MFD0740205.1"/>
    </source>
</evidence>
<evidence type="ECO:0000259" key="3">
    <source>
        <dbReference type="PROSITE" id="PS51186"/>
    </source>
</evidence>
<proteinExistence type="predicted"/>
<reference evidence="5" key="1">
    <citation type="journal article" date="2019" name="Int. J. Syst. Evol. Microbiol.">
        <title>The Global Catalogue of Microorganisms (GCM) 10K type strain sequencing project: providing services to taxonomists for standard genome sequencing and annotation.</title>
        <authorList>
            <consortium name="The Broad Institute Genomics Platform"/>
            <consortium name="The Broad Institute Genome Sequencing Center for Infectious Disease"/>
            <person name="Wu L."/>
            <person name="Ma J."/>
        </authorList>
    </citation>
    <scope>NUCLEOTIDE SEQUENCE [LARGE SCALE GENOMIC DNA]</scope>
    <source>
        <strain evidence="5">CCUG 55491</strain>
    </source>
</reference>
<dbReference type="InterPro" id="IPR016181">
    <property type="entry name" value="Acyl_CoA_acyltransferase"/>
</dbReference>
<dbReference type="EC" id="2.3.-.-" evidence="4"/>
<evidence type="ECO:0000256" key="2">
    <source>
        <dbReference type="ARBA" id="ARBA00023315"/>
    </source>
</evidence>
<dbReference type="InterPro" id="IPR050832">
    <property type="entry name" value="Bact_Acetyltransf"/>
</dbReference>
<keyword evidence="2 4" id="KW-0012">Acyltransferase</keyword>
<keyword evidence="1 4" id="KW-0808">Transferase</keyword>
<dbReference type="Proteomes" id="UP001597090">
    <property type="component" value="Unassembled WGS sequence"/>
</dbReference>
<sequence length="140" mass="15468">MTPRQATPSDIPAMHRVRLAVRENTLSSPTRISEADYLAALETLGRTWVIEAEGEITAFASGHKDGSVWALFVHPHHEGRGHGKALHATVVDWLWSLGHARLWLTTNPGTRAERFYLSQGWQPCSPVSGAELRLELGRPG</sequence>
<protein>
    <submittedName>
        <fullName evidence="4">GNAT family N-acetyltransferase</fullName>
        <ecNumber evidence="4">2.3.-.-</ecNumber>
    </submittedName>
</protein>